<accession>A0ABP5KMY1</accession>
<feature type="compositionally biased region" description="Low complexity" evidence="1">
    <location>
        <begin position="885"/>
        <end position="903"/>
    </location>
</feature>
<reference evidence="4" key="1">
    <citation type="journal article" date="2019" name="Int. J. Syst. Evol. Microbiol.">
        <title>The Global Catalogue of Microorganisms (GCM) 10K type strain sequencing project: providing services to taxonomists for standard genome sequencing and annotation.</title>
        <authorList>
            <consortium name="The Broad Institute Genomics Platform"/>
            <consortium name="The Broad Institute Genome Sequencing Center for Infectious Disease"/>
            <person name="Wu L."/>
            <person name="Ma J."/>
        </authorList>
    </citation>
    <scope>NUCLEOTIDE SEQUENCE [LARGE SCALE GENOMIC DNA]</scope>
    <source>
        <strain evidence="4">JCM 14560</strain>
    </source>
</reference>
<dbReference type="NCBIfam" id="TIGR03897">
    <property type="entry name" value="lanti_2_LanM"/>
    <property type="match status" value="1"/>
</dbReference>
<evidence type="ECO:0000313" key="3">
    <source>
        <dbReference type="EMBL" id="GAA2132978.1"/>
    </source>
</evidence>
<dbReference type="Pfam" id="PF13575">
    <property type="entry name" value="DUF4135"/>
    <property type="match status" value="1"/>
</dbReference>
<dbReference type="SUPFAM" id="SSF158745">
    <property type="entry name" value="LanC-like"/>
    <property type="match status" value="1"/>
</dbReference>
<name>A0ABP5KMY1_9ACTN</name>
<keyword evidence="4" id="KW-1185">Reference proteome</keyword>
<dbReference type="Pfam" id="PF05147">
    <property type="entry name" value="LANC_like"/>
    <property type="match status" value="2"/>
</dbReference>
<sequence>MGPICGSHSCAAAPSADKLSPMIGAQAEVAAAVTAAPWWLRGLPKAELPCTTRPEWAEFAESAVSSVTSQPRVPSGELPGTTGFAAVLAPFAELAAARLATVVPEDAADLRAVRADFVTQLAATLGRQAARTLVLELNVARVTGRLAGDTPSARFRSFLALIGGQDGLAALLQEYPVLARLLAQTCRFAAEAAAELLDRFAADRAAVVAGLLAGADPGRLVAVERTAGDGHRRGRSVAVLRFADGTRVVYKPRPLDAHGHVNDLVGWFNARPGAPRLRPLALLVRDGYGWAEFVTPHPCTTERELERFYLRQGGWLALLHALDTTDLHFENLIACGAEPVLVDVETVFHPCAPARPDEDPAARALESSVYRTGLLPHLFLGEETAADISGLGGDAGRRSPVESVHWADGGTDGMRLVRRAARLGGAANRPRLAGADADPAAHTEALLAGFRAGYRAIEAGRSELTGPQGLLSRFAEDEVRVVARATHAYARLLDESTHPDVLRDAAERDDLLGVLGTDALDPAGWPGLLDQEIAELWDGDVPLFTTRPGSADFWSGAGHRTPGVLDRPGLDRVTEKIRGMGPADLAAQEWIVRAAMASRSTAPAHAPTAPAHAPAPTRSAAPAPAVPAAPAATPGRLLAAARRIGDRLLADAHRSGTRTNWLGLELLADRYWRLGPAGADLGSGCPGVALFLAQLAERTGEERYATTARRALRPLPGLLEQLAEHPEELGLVGSGGFAGLGGIAYALTHVAVALDDAEIRSWVAPAVRLAAAAAAAEEASGVLDGTAGGLAALLAVHAATGSAEAWTGARTCAALLAERPLPAVPGFGSGAAGVGWALRRYAAAGGGAGYEQAGLSALRSAAEAASARQDGSWCGGLPGIALAAADGPAPAEGPVPVHRSGPAHGSGPGAGAPDGPSSDHSLCHGELGVLELLARTAEPAGPDRRAGALLADLERYGPRCGTPGGVTAPGLLTGLAGIGHGLLRLAAPALTASALLLQPPVTSRPSPPAP</sequence>
<dbReference type="EMBL" id="BAAANT010000003">
    <property type="protein sequence ID" value="GAA2132978.1"/>
    <property type="molecule type" value="Genomic_DNA"/>
</dbReference>
<proteinExistence type="predicted"/>
<protein>
    <submittedName>
        <fullName evidence="3">Type 2 lanthipeptide synthetase LanM family protein</fullName>
    </submittedName>
</protein>
<evidence type="ECO:0000259" key="2">
    <source>
        <dbReference type="Pfam" id="PF13575"/>
    </source>
</evidence>
<dbReference type="CDD" id="cd04792">
    <property type="entry name" value="LanM-like"/>
    <property type="match status" value="1"/>
</dbReference>
<feature type="region of interest" description="Disordered" evidence="1">
    <location>
        <begin position="885"/>
        <end position="921"/>
    </location>
</feature>
<dbReference type="InterPro" id="IPR025410">
    <property type="entry name" value="Lant_dehyd"/>
</dbReference>
<dbReference type="Gene3D" id="1.50.10.10">
    <property type="match status" value="2"/>
</dbReference>
<evidence type="ECO:0000256" key="1">
    <source>
        <dbReference type="SAM" id="MobiDB-lite"/>
    </source>
</evidence>
<dbReference type="InterPro" id="IPR012341">
    <property type="entry name" value="6hp_glycosidase-like_sf"/>
</dbReference>
<feature type="region of interest" description="Disordered" evidence="1">
    <location>
        <begin position="601"/>
        <end position="630"/>
    </location>
</feature>
<dbReference type="InterPro" id="IPR017146">
    <property type="entry name" value="Lanti_2_LanM"/>
</dbReference>
<gene>
    <name evidence="3" type="ORF">GCM10009760_08600</name>
</gene>
<dbReference type="PIRSF" id="PIRSF037228">
    <property type="entry name" value="Lant_mod_RumM"/>
    <property type="match status" value="1"/>
</dbReference>
<evidence type="ECO:0000313" key="4">
    <source>
        <dbReference type="Proteomes" id="UP001422759"/>
    </source>
</evidence>
<comment type="caution">
    <text evidence="3">The sequence shown here is derived from an EMBL/GenBank/DDBJ whole genome shotgun (WGS) entry which is preliminary data.</text>
</comment>
<feature type="domain" description="Lantibiotic biosynthesis protein dehydration" evidence="2">
    <location>
        <begin position="175"/>
        <end position="547"/>
    </location>
</feature>
<dbReference type="InterPro" id="IPR007822">
    <property type="entry name" value="LANC-like"/>
</dbReference>
<organism evidence="3 4">
    <name type="scientific">Kitasatospora kazusensis</name>
    <dbReference type="NCBI Taxonomy" id="407974"/>
    <lineage>
        <taxon>Bacteria</taxon>
        <taxon>Bacillati</taxon>
        <taxon>Actinomycetota</taxon>
        <taxon>Actinomycetes</taxon>
        <taxon>Kitasatosporales</taxon>
        <taxon>Streptomycetaceae</taxon>
        <taxon>Kitasatospora</taxon>
    </lineage>
</organism>
<dbReference type="SMART" id="SM01260">
    <property type="entry name" value="LANC_like"/>
    <property type="match status" value="1"/>
</dbReference>
<dbReference type="PRINTS" id="PR01950">
    <property type="entry name" value="LANCSUPER"/>
</dbReference>
<dbReference type="Proteomes" id="UP001422759">
    <property type="component" value="Unassembled WGS sequence"/>
</dbReference>